<comment type="caution">
    <text evidence="8">The sequence shown here is derived from an EMBL/GenBank/DDBJ whole genome shotgun (WGS) entry which is preliminary data.</text>
</comment>
<evidence type="ECO:0000313" key="8">
    <source>
        <dbReference type="EMBL" id="RUS53148.1"/>
    </source>
</evidence>
<dbReference type="InterPro" id="IPR011701">
    <property type="entry name" value="MFS"/>
</dbReference>
<evidence type="ECO:0000256" key="2">
    <source>
        <dbReference type="ARBA" id="ARBA00022448"/>
    </source>
</evidence>
<keyword evidence="4 6" id="KW-1133">Transmembrane helix</keyword>
<keyword evidence="3 6" id="KW-0812">Transmembrane</keyword>
<dbReference type="InterPro" id="IPR036259">
    <property type="entry name" value="MFS_trans_sf"/>
</dbReference>
<keyword evidence="9" id="KW-1185">Reference proteome</keyword>
<sequence>MKKAVMLLVSVQFFVYFGFGLIIPILPEVIVNQGFHDMHVGGLLTIYALASFFTAPLWGRLSDRIGRKKLILVGLVGFSVSFLMIALFIDSLPMLYASRVIGGLFSGALYTAVTGFIGDISTDDNRNMYMGFMGMSIGLGFIFGPAIGGLLGQISLTLPFFVSAILIFLLLFYASAVLKEPETRKLGSAKEIIPQGTSKLFSYRVRYLFIFSFIVTFLLSGVESTLQLFQIDQINITSAQLGSLFLFSGFVDFFIQGMVVRKVKDGQEVKWLAGAQVLTAIGLLMLPFTTNLIYAGVALCVFTAGNALARTLNTSLASKESGGMYGTAAGLSYSMDNLGRIIGPLFFTWLLTWQGGNTYYVSAVLAIISITILVLFTRSSKSLRQKKA</sequence>
<organism evidence="8 9">
    <name type="scientific">Candidatus Kurthia intestinigallinarum</name>
    <dbReference type="NCBI Taxonomy" id="1562256"/>
    <lineage>
        <taxon>Bacteria</taxon>
        <taxon>Bacillati</taxon>
        <taxon>Bacillota</taxon>
        <taxon>Bacilli</taxon>
        <taxon>Bacillales</taxon>
        <taxon>Caryophanaceae</taxon>
        <taxon>Kurthia</taxon>
    </lineage>
</organism>
<dbReference type="PANTHER" id="PTHR23506:SF23">
    <property type="entry name" value="GH10249P"/>
    <property type="match status" value="1"/>
</dbReference>
<dbReference type="AlphaFoldDB" id="A0A433RQV0"/>
<dbReference type="OrthoDB" id="9793283at2"/>
<evidence type="ECO:0000256" key="6">
    <source>
        <dbReference type="SAM" id="Phobius"/>
    </source>
</evidence>
<comment type="subcellular location">
    <subcellularLocation>
        <location evidence="1">Cell membrane</location>
        <topology evidence="1">Multi-pass membrane protein</topology>
    </subcellularLocation>
</comment>
<accession>A0A433RQV0</accession>
<feature type="transmembrane region" description="Helical" evidence="6">
    <location>
        <begin position="358"/>
        <end position="377"/>
    </location>
</feature>
<feature type="transmembrane region" description="Helical" evidence="6">
    <location>
        <begin position="129"/>
        <end position="152"/>
    </location>
</feature>
<dbReference type="GO" id="GO:0005886">
    <property type="term" value="C:plasma membrane"/>
    <property type="evidence" value="ECO:0007669"/>
    <property type="project" value="UniProtKB-SubCell"/>
</dbReference>
<dbReference type="Gene3D" id="1.20.1250.20">
    <property type="entry name" value="MFS general substrate transporter like domains"/>
    <property type="match status" value="1"/>
</dbReference>
<feature type="transmembrane region" description="Helical" evidence="6">
    <location>
        <begin position="38"/>
        <end position="58"/>
    </location>
</feature>
<evidence type="ECO:0000256" key="4">
    <source>
        <dbReference type="ARBA" id="ARBA00022989"/>
    </source>
</evidence>
<feature type="domain" description="Major facilitator superfamily (MFS) profile" evidence="7">
    <location>
        <begin position="4"/>
        <end position="381"/>
    </location>
</feature>
<evidence type="ECO:0000313" key="9">
    <source>
        <dbReference type="Proteomes" id="UP000288623"/>
    </source>
</evidence>
<proteinExistence type="predicted"/>
<dbReference type="InterPro" id="IPR001958">
    <property type="entry name" value="Tet-R_TetA/multi-R_MdtG-like"/>
</dbReference>
<evidence type="ECO:0000256" key="5">
    <source>
        <dbReference type="ARBA" id="ARBA00023136"/>
    </source>
</evidence>
<protein>
    <submittedName>
        <fullName evidence="8">Multidrug transporter</fullName>
    </submittedName>
</protein>
<evidence type="ECO:0000256" key="1">
    <source>
        <dbReference type="ARBA" id="ARBA00004651"/>
    </source>
</evidence>
<dbReference type="GO" id="GO:0022857">
    <property type="term" value="F:transmembrane transporter activity"/>
    <property type="evidence" value="ECO:0007669"/>
    <property type="project" value="InterPro"/>
</dbReference>
<dbReference type="InterPro" id="IPR050930">
    <property type="entry name" value="MFS_Vesicular_Transporter"/>
</dbReference>
<keyword evidence="5 6" id="KW-0472">Membrane</keyword>
<dbReference type="PRINTS" id="PR01035">
    <property type="entry name" value="TCRTETA"/>
</dbReference>
<feature type="transmembrane region" description="Helical" evidence="6">
    <location>
        <begin position="7"/>
        <end position="26"/>
    </location>
</feature>
<dbReference type="InterPro" id="IPR020846">
    <property type="entry name" value="MFS_dom"/>
</dbReference>
<dbReference type="CDD" id="cd17325">
    <property type="entry name" value="MFS_MdtG_SLC18_like"/>
    <property type="match status" value="1"/>
</dbReference>
<feature type="transmembrane region" description="Helical" evidence="6">
    <location>
        <begin position="70"/>
        <end position="89"/>
    </location>
</feature>
<feature type="transmembrane region" description="Helical" evidence="6">
    <location>
        <begin position="241"/>
        <end position="260"/>
    </location>
</feature>
<keyword evidence="2" id="KW-0813">Transport</keyword>
<gene>
    <name evidence="8" type="ORF">QI30_14915</name>
</gene>
<dbReference type="EMBL" id="JTFC01000039">
    <property type="protein sequence ID" value="RUS53148.1"/>
    <property type="molecule type" value="Genomic_DNA"/>
</dbReference>
<dbReference type="RefSeq" id="WP_126991401.1">
    <property type="nucleotide sequence ID" value="NZ_JTFC01000039.1"/>
</dbReference>
<feature type="transmembrane region" description="Helical" evidence="6">
    <location>
        <begin position="207"/>
        <end position="229"/>
    </location>
</feature>
<reference evidence="8 9" key="1">
    <citation type="submission" date="2014-11" db="EMBL/GenBank/DDBJ databases">
        <title>Genome sequence and analysis of novel Kurthia sp.</title>
        <authorList>
            <person name="Lawson J.N."/>
            <person name="Gonzalez J.E."/>
            <person name="Rinauldi L."/>
            <person name="Xuan Z."/>
            <person name="Firman A."/>
            <person name="Shaddox L."/>
            <person name="Trudeau A."/>
            <person name="Shah S."/>
            <person name="Reiman D."/>
        </authorList>
    </citation>
    <scope>NUCLEOTIDE SEQUENCE [LARGE SCALE GENOMIC DNA]</scope>
    <source>
        <strain evidence="8 9">3B1D</strain>
    </source>
</reference>
<dbReference type="SUPFAM" id="SSF103473">
    <property type="entry name" value="MFS general substrate transporter"/>
    <property type="match status" value="1"/>
</dbReference>
<feature type="transmembrane region" description="Helical" evidence="6">
    <location>
        <begin position="95"/>
        <end position="117"/>
    </location>
</feature>
<feature type="transmembrane region" description="Helical" evidence="6">
    <location>
        <begin position="158"/>
        <end position="178"/>
    </location>
</feature>
<evidence type="ECO:0000256" key="3">
    <source>
        <dbReference type="ARBA" id="ARBA00022692"/>
    </source>
</evidence>
<evidence type="ECO:0000259" key="7">
    <source>
        <dbReference type="PROSITE" id="PS50850"/>
    </source>
</evidence>
<dbReference type="Pfam" id="PF07690">
    <property type="entry name" value="MFS_1"/>
    <property type="match status" value="1"/>
</dbReference>
<dbReference type="PROSITE" id="PS50850">
    <property type="entry name" value="MFS"/>
    <property type="match status" value="1"/>
</dbReference>
<dbReference type="PANTHER" id="PTHR23506">
    <property type="entry name" value="GH10249P"/>
    <property type="match status" value="1"/>
</dbReference>
<name>A0A433RQV0_9BACL</name>
<dbReference type="Proteomes" id="UP000288623">
    <property type="component" value="Unassembled WGS sequence"/>
</dbReference>